<comment type="caution">
    <text evidence="1">The sequence shown here is derived from an EMBL/GenBank/DDBJ whole genome shotgun (WGS) entry which is preliminary data.</text>
</comment>
<evidence type="ECO:0000313" key="1">
    <source>
        <dbReference type="EMBL" id="PYF00192.1"/>
    </source>
</evidence>
<dbReference type="EMBL" id="QJTI01000027">
    <property type="protein sequence ID" value="PYF00192.1"/>
    <property type="molecule type" value="Genomic_DNA"/>
</dbReference>
<gene>
    <name evidence="1" type="ORF">BJ122_12751</name>
</gene>
<proteinExistence type="predicted"/>
<evidence type="ECO:0000313" key="2">
    <source>
        <dbReference type="Proteomes" id="UP000248148"/>
    </source>
</evidence>
<protein>
    <submittedName>
        <fullName evidence="1">Uncharacterized protein</fullName>
    </submittedName>
</protein>
<keyword evidence="2" id="KW-1185">Reference proteome</keyword>
<dbReference type="Proteomes" id="UP000248148">
    <property type="component" value="Unassembled WGS sequence"/>
</dbReference>
<reference evidence="1 2" key="1">
    <citation type="submission" date="2018-06" db="EMBL/GenBank/DDBJ databases">
        <title>Genomic Encyclopedia of Archaeal and Bacterial Type Strains, Phase II (KMG-II): from individual species to whole genera.</title>
        <authorList>
            <person name="Goeker M."/>
        </authorList>
    </citation>
    <scope>NUCLEOTIDE SEQUENCE [LARGE SCALE GENOMIC DNA]</scope>
    <source>
        <strain evidence="1 2">JCM 11668</strain>
    </source>
</reference>
<dbReference type="AlphaFoldDB" id="A0A318TCY5"/>
<name>A0A318TCY5_9BRAD</name>
<sequence length="66" mass="7405">MTQYRVHDPLSWTAAELEAEAIRLRQEAKTLPGGLERNSMLIEARHLEAAAQLDGWLNSPGLQPPR</sequence>
<dbReference type="RefSeq" id="WP_110782360.1">
    <property type="nucleotide sequence ID" value="NZ_QJTI01000027.1"/>
</dbReference>
<accession>A0A318TCY5</accession>
<dbReference type="OrthoDB" id="8128823at2"/>
<organism evidence="1 2">
    <name type="scientific">Rhodopseudomonas faecalis</name>
    <dbReference type="NCBI Taxonomy" id="99655"/>
    <lineage>
        <taxon>Bacteria</taxon>
        <taxon>Pseudomonadati</taxon>
        <taxon>Pseudomonadota</taxon>
        <taxon>Alphaproteobacteria</taxon>
        <taxon>Hyphomicrobiales</taxon>
        <taxon>Nitrobacteraceae</taxon>
        <taxon>Rhodopseudomonas</taxon>
    </lineage>
</organism>